<evidence type="ECO:0000256" key="1">
    <source>
        <dbReference type="ARBA" id="ARBA00008857"/>
    </source>
</evidence>
<dbReference type="PROSITE" id="PS51900">
    <property type="entry name" value="CB"/>
    <property type="match status" value="1"/>
</dbReference>
<keyword evidence="2" id="KW-0229">DNA integration</keyword>
<dbReference type="Pfam" id="PF00589">
    <property type="entry name" value="Phage_integrase"/>
    <property type="match status" value="1"/>
</dbReference>
<name>A0A1H7P5E3_9PROT</name>
<dbReference type="STRING" id="1233.SAMN05216387_10853"/>
<keyword evidence="4" id="KW-0233">DNA recombination</keyword>
<sequence>MTKHNADNERIKRKYFAFLKDAKRLSEQSVDGVASAINRFETYIKHRDFKAFHFEQAIAFKKHLAEQKGQRTGENLSKATLHATFNQLKQFFQWLSREPGYKTRIQYSDAEYFNLSRNDTHIATAQREQRWPTLEQIKRVLDTIPASTDIERRNRALFAFTIVTGARDSAIASMKLKHVNLIANCVNQDARDVKTKFRKTFTTFFFPVGDEILEIVAEWVRYLRQELLWGNDEPLFPATRIVLGQARQFEVAGLDRSHWSSATPIRTIFREAFNTAGLLYFNPHSFRNTLVQLGQDVCKTPEQFKAWSQNLGHENVLTTLTCYGEVGRQRQADILRDLATPSKIGQTSEKELAGAIAQLLINHRKTGQANSST</sequence>
<dbReference type="GO" id="GO:0003677">
    <property type="term" value="F:DNA binding"/>
    <property type="evidence" value="ECO:0007669"/>
    <property type="project" value="UniProtKB-UniRule"/>
</dbReference>
<gene>
    <name evidence="8" type="ORF">SAMN05216387_10853</name>
</gene>
<dbReference type="PROSITE" id="PS51898">
    <property type="entry name" value="TYR_RECOMBINASE"/>
    <property type="match status" value="1"/>
</dbReference>
<dbReference type="InterPro" id="IPR002104">
    <property type="entry name" value="Integrase_catalytic"/>
</dbReference>
<dbReference type="InterPro" id="IPR013762">
    <property type="entry name" value="Integrase-like_cat_sf"/>
</dbReference>
<evidence type="ECO:0000256" key="2">
    <source>
        <dbReference type="ARBA" id="ARBA00022908"/>
    </source>
</evidence>
<evidence type="ECO:0000259" key="6">
    <source>
        <dbReference type="PROSITE" id="PS51898"/>
    </source>
</evidence>
<dbReference type="EMBL" id="FOBH01000008">
    <property type="protein sequence ID" value="SEL30664.1"/>
    <property type="molecule type" value="Genomic_DNA"/>
</dbReference>
<dbReference type="PANTHER" id="PTHR30349:SF41">
    <property type="entry name" value="INTEGRASE_RECOMBINASE PROTEIN MJ0367-RELATED"/>
    <property type="match status" value="1"/>
</dbReference>
<evidence type="ECO:0000313" key="8">
    <source>
        <dbReference type="EMBL" id="SEL30664.1"/>
    </source>
</evidence>
<dbReference type="RefSeq" id="WP_090828976.1">
    <property type="nucleotide sequence ID" value="NZ_FOBH01000008.1"/>
</dbReference>
<dbReference type="Gene3D" id="1.10.443.10">
    <property type="entry name" value="Intergrase catalytic core"/>
    <property type="match status" value="1"/>
</dbReference>
<dbReference type="InterPro" id="IPR011010">
    <property type="entry name" value="DNA_brk_join_enz"/>
</dbReference>
<evidence type="ECO:0000259" key="7">
    <source>
        <dbReference type="PROSITE" id="PS51900"/>
    </source>
</evidence>
<dbReference type="GO" id="GO:0006310">
    <property type="term" value="P:DNA recombination"/>
    <property type="evidence" value="ECO:0007669"/>
    <property type="project" value="UniProtKB-KW"/>
</dbReference>
<dbReference type="OrthoDB" id="7354488at2"/>
<evidence type="ECO:0000256" key="3">
    <source>
        <dbReference type="ARBA" id="ARBA00023125"/>
    </source>
</evidence>
<organism evidence="8 9">
    <name type="scientific">Nitrosovibrio tenuis</name>
    <dbReference type="NCBI Taxonomy" id="1233"/>
    <lineage>
        <taxon>Bacteria</taxon>
        <taxon>Pseudomonadati</taxon>
        <taxon>Pseudomonadota</taxon>
        <taxon>Betaproteobacteria</taxon>
        <taxon>Nitrosomonadales</taxon>
        <taxon>Nitrosomonadaceae</taxon>
        <taxon>Nitrosovibrio</taxon>
    </lineage>
</organism>
<dbReference type="GO" id="GO:0015074">
    <property type="term" value="P:DNA integration"/>
    <property type="evidence" value="ECO:0007669"/>
    <property type="project" value="UniProtKB-KW"/>
</dbReference>
<dbReference type="InterPro" id="IPR050090">
    <property type="entry name" value="Tyrosine_recombinase_XerCD"/>
</dbReference>
<dbReference type="Gene3D" id="1.10.150.130">
    <property type="match status" value="1"/>
</dbReference>
<evidence type="ECO:0000313" key="9">
    <source>
        <dbReference type="Proteomes" id="UP000198620"/>
    </source>
</evidence>
<protein>
    <submittedName>
        <fullName evidence="8">Site-specific recombinase XerD</fullName>
    </submittedName>
</protein>
<dbReference type="InterPro" id="IPR044068">
    <property type="entry name" value="CB"/>
</dbReference>
<comment type="similarity">
    <text evidence="1">Belongs to the 'phage' integrase family.</text>
</comment>
<accession>A0A1H7P5E3</accession>
<dbReference type="CDD" id="cd00397">
    <property type="entry name" value="DNA_BRE_C"/>
    <property type="match status" value="1"/>
</dbReference>
<dbReference type="PANTHER" id="PTHR30349">
    <property type="entry name" value="PHAGE INTEGRASE-RELATED"/>
    <property type="match status" value="1"/>
</dbReference>
<reference evidence="8 9" key="1">
    <citation type="submission" date="2016-10" db="EMBL/GenBank/DDBJ databases">
        <authorList>
            <person name="de Groot N.N."/>
        </authorList>
    </citation>
    <scope>NUCLEOTIDE SEQUENCE [LARGE SCALE GENOMIC DNA]</scope>
    <source>
        <strain evidence="8 9">Nv1</strain>
    </source>
</reference>
<dbReference type="AlphaFoldDB" id="A0A1H7P5E3"/>
<dbReference type="Proteomes" id="UP000198620">
    <property type="component" value="Unassembled WGS sequence"/>
</dbReference>
<evidence type="ECO:0000256" key="4">
    <source>
        <dbReference type="ARBA" id="ARBA00023172"/>
    </source>
</evidence>
<proteinExistence type="inferred from homology"/>
<keyword evidence="3 5" id="KW-0238">DNA-binding</keyword>
<feature type="domain" description="Tyr recombinase" evidence="6">
    <location>
        <begin position="127"/>
        <end position="336"/>
    </location>
</feature>
<dbReference type="SUPFAM" id="SSF56349">
    <property type="entry name" value="DNA breaking-rejoining enzymes"/>
    <property type="match status" value="1"/>
</dbReference>
<dbReference type="InterPro" id="IPR010998">
    <property type="entry name" value="Integrase_recombinase_N"/>
</dbReference>
<feature type="domain" description="Core-binding (CB)" evidence="7">
    <location>
        <begin position="6"/>
        <end position="96"/>
    </location>
</feature>
<evidence type="ECO:0000256" key="5">
    <source>
        <dbReference type="PROSITE-ProRule" id="PRU01248"/>
    </source>
</evidence>
<keyword evidence="9" id="KW-1185">Reference proteome</keyword>